<dbReference type="Proteomes" id="UP001153069">
    <property type="component" value="Unassembled WGS sequence"/>
</dbReference>
<sequence>MNKQSSNPTGRRQTMLALIVALFAAALSCKPGIWFGALQSTAEFIAHVPLWLEPPKFSVDDGVKAHISFESPNTPIMAAAPEIDQVAVEKTILSARDNLFRAMDSDQPAWTDPPQMGYGFESIYFFMLKALGKVEESSFNVDIFRNIVVGAQLEDGSWTQVPVGDPLQGGDVDTTILVYWFLKSVCNSDCDSVLNSAREFILRQGGLEGAQTMTKFKLALFGKYPWEQTSPLPISVLQNRTFFNDQIKRRTLDKTAQWVPQHLVPMAYLRYRKLVLPFGSDLSELFVDSSNLVPIRPDSGRDGHSCSVADLEGLVEQVLSFQQPLGSFGAYTAATELSLLVLQDYQRLIDEKPEMKEASRRGFEFLERVNFENAKGSLYQGPVMDGTWWDTLLAGWALVEAGLEPTLLEPTMDLLRSEALQPNGGVSYGRDFEYAPDADDTSIYLMLQRSVNSTVDGTVSIAWLEAMQNADGGFPAFHVDRTPWWTMQKVFELTGVADSAEIFDVSSADLTGHVLEALGAVYTKDHPIVSRSIEYLKSTQTSFGAWEGRWGVNYIYAVGAVVPGLAKVGVDVGSEPWVVKAVKWLLSHQNRDGGFGESLKSYDDEIWAGVGASTVSQTSWALMALLEMPRGVSGLEEAIDRAVQFLLNSFEENGSFVDASVVGTGHRGIVNLQYPMYAKAFPLVALSRYQHKRKAQI</sequence>
<dbReference type="EMBL" id="CAICTM010000252">
    <property type="protein sequence ID" value="CAB9506076.1"/>
    <property type="molecule type" value="Genomic_DNA"/>
</dbReference>
<dbReference type="PANTHER" id="PTHR11764">
    <property type="entry name" value="TERPENE CYCLASE/MUTASE FAMILY MEMBER"/>
    <property type="match status" value="1"/>
</dbReference>
<dbReference type="InterPro" id="IPR008930">
    <property type="entry name" value="Terpenoid_cyclase/PrenylTrfase"/>
</dbReference>
<evidence type="ECO:0000259" key="2">
    <source>
        <dbReference type="Pfam" id="PF13243"/>
    </source>
</evidence>
<keyword evidence="5" id="KW-1185">Reference proteome</keyword>
<accession>A0A9N8DPG0</accession>
<evidence type="ECO:0000259" key="3">
    <source>
        <dbReference type="Pfam" id="PF13249"/>
    </source>
</evidence>
<organism evidence="4 5">
    <name type="scientific">Seminavis robusta</name>
    <dbReference type="NCBI Taxonomy" id="568900"/>
    <lineage>
        <taxon>Eukaryota</taxon>
        <taxon>Sar</taxon>
        <taxon>Stramenopiles</taxon>
        <taxon>Ochrophyta</taxon>
        <taxon>Bacillariophyta</taxon>
        <taxon>Bacillariophyceae</taxon>
        <taxon>Bacillariophycidae</taxon>
        <taxon>Naviculales</taxon>
        <taxon>Naviculaceae</taxon>
        <taxon>Seminavis</taxon>
    </lineage>
</organism>
<dbReference type="InterPro" id="IPR026370">
    <property type="entry name" value="Tetrahymanol_synth_THC1"/>
</dbReference>
<protein>
    <submittedName>
        <fullName evidence="4">Squalene--hopene cyclase</fullName>
    </submittedName>
</protein>
<dbReference type="Pfam" id="PF13243">
    <property type="entry name" value="SQHop_cyclase_C"/>
    <property type="match status" value="1"/>
</dbReference>
<dbReference type="SUPFAM" id="SSF48239">
    <property type="entry name" value="Terpenoid cyclases/Protein prenyltransferases"/>
    <property type="match status" value="2"/>
</dbReference>
<dbReference type="Gene3D" id="1.50.10.20">
    <property type="match status" value="2"/>
</dbReference>
<evidence type="ECO:0000313" key="4">
    <source>
        <dbReference type="EMBL" id="CAB9506076.1"/>
    </source>
</evidence>
<dbReference type="GO" id="GO:0016104">
    <property type="term" value="P:triterpenoid biosynthetic process"/>
    <property type="evidence" value="ECO:0007669"/>
    <property type="project" value="InterPro"/>
</dbReference>
<name>A0A9N8DPG0_9STRA</name>
<proteinExistence type="predicted"/>
<dbReference type="Pfam" id="PF13249">
    <property type="entry name" value="SQHop_cyclase_N"/>
    <property type="match status" value="1"/>
</dbReference>
<dbReference type="PANTHER" id="PTHR11764:SF82">
    <property type="entry name" value="TERPENE CYCLASE_MUTASE FAMILY MEMBER"/>
    <property type="match status" value="1"/>
</dbReference>
<gene>
    <name evidence="4" type="ORF">SEMRO_253_G099840.1</name>
</gene>
<feature type="domain" description="Squalene cyclase N-terminal" evidence="3">
    <location>
        <begin position="109"/>
        <end position="299"/>
    </location>
</feature>
<comment type="caution">
    <text evidence="4">The sequence shown here is derived from an EMBL/GenBank/DDBJ whole genome shotgun (WGS) entry which is preliminary data.</text>
</comment>
<dbReference type="OrthoDB" id="21502at2759"/>
<dbReference type="GO" id="GO:0005811">
    <property type="term" value="C:lipid droplet"/>
    <property type="evidence" value="ECO:0007669"/>
    <property type="project" value="InterPro"/>
</dbReference>
<feature type="domain" description="Squalene cyclase C-terminal" evidence="2">
    <location>
        <begin position="418"/>
        <end position="690"/>
    </location>
</feature>
<keyword evidence="1" id="KW-0677">Repeat</keyword>
<dbReference type="NCBIfam" id="TIGR04277">
    <property type="entry name" value="squa_tetra_cyc"/>
    <property type="match status" value="1"/>
</dbReference>
<dbReference type="GO" id="GO:0016866">
    <property type="term" value="F:intramolecular transferase activity"/>
    <property type="evidence" value="ECO:0007669"/>
    <property type="project" value="InterPro"/>
</dbReference>
<dbReference type="InterPro" id="IPR032696">
    <property type="entry name" value="SQ_cyclase_C"/>
</dbReference>
<evidence type="ECO:0000256" key="1">
    <source>
        <dbReference type="ARBA" id="ARBA00022737"/>
    </source>
</evidence>
<dbReference type="PROSITE" id="PS51257">
    <property type="entry name" value="PROKAR_LIPOPROTEIN"/>
    <property type="match status" value="1"/>
</dbReference>
<dbReference type="InterPro" id="IPR018333">
    <property type="entry name" value="Squalene_cyclase"/>
</dbReference>
<dbReference type="InterPro" id="IPR032697">
    <property type="entry name" value="SQ_cyclase_N"/>
</dbReference>
<dbReference type="AlphaFoldDB" id="A0A9N8DPG0"/>
<reference evidence="4" key="1">
    <citation type="submission" date="2020-06" db="EMBL/GenBank/DDBJ databases">
        <authorList>
            <consortium name="Plant Systems Biology data submission"/>
        </authorList>
    </citation>
    <scope>NUCLEOTIDE SEQUENCE</scope>
    <source>
        <strain evidence="4">D6</strain>
    </source>
</reference>
<evidence type="ECO:0000313" key="5">
    <source>
        <dbReference type="Proteomes" id="UP001153069"/>
    </source>
</evidence>